<feature type="compositionally biased region" description="Basic and acidic residues" evidence="1">
    <location>
        <begin position="362"/>
        <end position="372"/>
    </location>
</feature>
<evidence type="ECO:0000313" key="3">
    <source>
        <dbReference type="Proteomes" id="UP000714618"/>
    </source>
</evidence>
<dbReference type="AlphaFoldDB" id="A0A9N8KBJ7"/>
<sequence>MSQTSHRTCLDAATASKLLSSVTPPDGKVMGLGITCYNTPSSKPPVETCCVDSMRSCNVRSYLSSTLKLPNLTTTQSDPHDREASNVPISASKGSAGATITPDDSPSGLLGMEKKNDPPRRWPSGVPGLGNTILGPRLPMMSSYPITPRQSSPKLNDSATSNHITSSTKEPLASPSRKPCRAIRTNTKRRAISPPSGAEPAAKVAKLPPGTSIYAQAPARKQKQTEEQNMPAKRFGPRRLGTASETEKREKAAKLWQAEKEKLLEEMKKAVDCEEVKALSDEIHSNVDKQHGAQNGSQPLGSDVVIEGRAEVASLSPEAKKIMEYACEDADDSSQLFIQQHDELGKTHIGHKEPGASTQRASPDRRSTKDHPSTTLGCTTGTNNTQGRNHPLPSALKRRGSTPTSSGKRVSFDRTSRLVDLIKEVRGFLLPYTHLHSSCPTVRPLQIIHNSLTSPSLTAATLSKALKDAQELLKVLVAHQTTTLNDLEITREALQRVGMEGVLRHAKARVQDTEADVQKLEKWMAECHSLAGEP</sequence>
<feature type="compositionally biased region" description="Low complexity" evidence="1">
    <location>
        <begin position="374"/>
        <end position="389"/>
    </location>
</feature>
<proteinExistence type="predicted"/>
<dbReference type="EMBL" id="CAIJEO010000013">
    <property type="protein sequence ID" value="CAD0100815.1"/>
    <property type="molecule type" value="Genomic_DNA"/>
</dbReference>
<evidence type="ECO:0000313" key="2">
    <source>
        <dbReference type="EMBL" id="CAD0100815.1"/>
    </source>
</evidence>
<feature type="compositionally biased region" description="Polar residues" evidence="1">
    <location>
        <begin position="144"/>
        <end position="169"/>
    </location>
</feature>
<feature type="compositionally biased region" description="Basic residues" evidence="1">
    <location>
        <begin position="178"/>
        <end position="191"/>
    </location>
</feature>
<name>A0A9N8KBJ7_9PEZI</name>
<reference evidence="2" key="1">
    <citation type="submission" date="2020-06" db="EMBL/GenBank/DDBJ databases">
        <authorList>
            <person name="Onetto C."/>
        </authorList>
    </citation>
    <scope>NUCLEOTIDE SEQUENCE</scope>
</reference>
<feature type="region of interest" description="Disordered" evidence="1">
    <location>
        <begin position="71"/>
        <end position="249"/>
    </location>
</feature>
<comment type="caution">
    <text evidence="2">The sequence shown here is derived from an EMBL/GenBank/DDBJ whole genome shotgun (WGS) entry which is preliminary data.</text>
</comment>
<accession>A0A9N8KBJ7</accession>
<gene>
    <name evidence="2" type="ORF">AWRI4233_LOCUS9640</name>
</gene>
<keyword evidence="3" id="KW-1185">Reference proteome</keyword>
<feature type="compositionally biased region" description="Basic and acidic residues" evidence="1">
    <location>
        <begin position="345"/>
        <end position="354"/>
    </location>
</feature>
<protein>
    <submittedName>
        <fullName evidence="2">Uncharacterized protein</fullName>
    </submittedName>
</protein>
<organism evidence="2 3">
    <name type="scientific">Aureobasidium mustum</name>
    <dbReference type="NCBI Taxonomy" id="2773714"/>
    <lineage>
        <taxon>Eukaryota</taxon>
        <taxon>Fungi</taxon>
        <taxon>Dikarya</taxon>
        <taxon>Ascomycota</taxon>
        <taxon>Pezizomycotina</taxon>
        <taxon>Dothideomycetes</taxon>
        <taxon>Dothideomycetidae</taxon>
        <taxon>Dothideales</taxon>
        <taxon>Saccotheciaceae</taxon>
        <taxon>Aureobasidium</taxon>
    </lineage>
</organism>
<evidence type="ECO:0000256" key="1">
    <source>
        <dbReference type="SAM" id="MobiDB-lite"/>
    </source>
</evidence>
<dbReference type="Proteomes" id="UP000714618">
    <property type="component" value="Unassembled WGS sequence"/>
</dbReference>
<dbReference type="OrthoDB" id="3934021at2759"/>
<feature type="region of interest" description="Disordered" evidence="1">
    <location>
        <begin position="345"/>
        <end position="410"/>
    </location>
</feature>